<dbReference type="InterPro" id="IPR012340">
    <property type="entry name" value="NA-bd_OB-fold"/>
</dbReference>
<keyword evidence="2" id="KW-1185">Reference proteome</keyword>
<dbReference type="Proteomes" id="UP001642260">
    <property type="component" value="Unassembled WGS sequence"/>
</dbReference>
<comment type="caution">
    <text evidence="1">The sequence shown here is derived from an EMBL/GenBank/DDBJ whole genome shotgun (WGS) entry which is preliminary data.</text>
</comment>
<proteinExistence type="predicted"/>
<evidence type="ECO:0000313" key="1">
    <source>
        <dbReference type="EMBL" id="CAH8358373.1"/>
    </source>
</evidence>
<feature type="non-terminal residue" evidence="1">
    <location>
        <position position="1"/>
    </location>
</feature>
<sequence length="70" mass="8078">VLNVPNDTIDDGEDDDELGFHYYCVKYKVKNPKLMPRYKFHLAVLDNTGNAKFLLFDNLESSYFIALAMS</sequence>
<evidence type="ECO:0008006" key="3">
    <source>
        <dbReference type="Google" id="ProtNLM"/>
    </source>
</evidence>
<name>A0ABC8KLP5_ERUVS</name>
<dbReference type="Gene3D" id="2.40.50.140">
    <property type="entry name" value="Nucleic acid-binding proteins"/>
    <property type="match status" value="1"/>
</dbReference>
<gene>
    <name evidence="1" type="ORF">ERUC_LOCUS24129</name>
</gene>
<dbReference type="AlphaFoldDB" id="A0ABC8KLP5"/>
<accession>A0ABC8KLP5</accession>
<reference evidence="1 2" key="1">
    <citation type="submission" date="2022-03" db="EMBL/GenBank/DDBJ databases">
        <authorList>
            <person name="Macdonald S."/>
            <person name="Ahmed S."/>
            <person name="Newling K."/>
        </authorList>
    </citation>
    <scope>NUCLEOTIDE SEQUENCE [LARGE SCALE GENOMIC DNA]</scope>
</reference>
<evidence type="ECO:0000313" key="2">
    <source>
        <dbReference type="Proteomes" id="UP001642260"/>
    </source>
</evidence>
<protein>
    <recommendedName>
        <fullName evidence="3">Replication factor A C-terminal domain-containing protein</fullName>
    </recommendedName>
</protein>
<dbReference type="EMBL" id="CAKOAT010246154">
    <property type="protein sequence ID" value="CAH8358373.1"/>
    <property type="molecule type" value="Genomic_DNA"/>
</dbReference>
<organism evidence="1 2">
    <name type="scientific">Eruca vesicaria subsp. sativa</name>
    <name type="common">Garden rocket</name>
    <name type="synonym">Eruca sativa</name>
    <dbReference type="NCBI Taxonomy" id="29727"/>
    <lineage>
        <taxon>Eukaryota</taxon>
        <taxon>Viridiplantae</taxon>
        <taxon>Streptophyta</taxon>
        <taxon>Embryophyta</taxon>
        <taxon>Tracheophyta</taxon>
        <taxon>Spermatophyta</taxon>
        <taxon>Magnoliopsida</taxon>
        <taxon>eudicotyledons</taxon>
        <taxon>Gunneridae</taxon>
        <taxon>Pentapetalae</taxon>
        <taxon>rosids</taxon>
        <taxon>malvids</taxon>
        <taxon>Brassicales</taxon>
        <taxon>Brassicaceae</taxon>
        <taxon>Brassiceae</taxon>
        <taxon>Eruca</taxon>
    </lineage>
</organism>